<reference evidence="1" key="1">
    <citation type="submission" date="2018-02" db="EMBL/GenBank/DDBJ databases">
        <title>Rhizophora mucronata_Transcriptome.</title>
        <authorList>
            <person name="Meera S.P."/>
            <person name="Sreeshan A."/>
            <person name="Augustine A."/>
        </authorList>
    </citation>
    <scope>NUCLEOTIDE SEQUENCE</scope>
    <source>
        <tissue evidence="1">Leaf</tissue>
    </source>
</reference>
<protein>
    <submittedName>
        <fullName evidence="1">Uncharacterized protein</fullName>
    </submittedName>
</protein>
<dbReference type="EMBL" id="GGEC01058858">
    <property type="protein sequence ID" value="MBX39342.1"/>
    <property type="molecule type" value="Transcribed_RNA"/>
</dbReference>
<proteinExistence type="predicted"/>
<evidence type="ECO:0000313" key="1">
    <source>
        <dbReference type="EMBL" id="MBX39342.1"/>
    </source>
</evidence>
<name>A0A2P2NA46_RHIMU</name>
<accession>A0A2P2NA46</accession>
<sequence>MSRWIAGTCKRCRTKLTLPR</sequence>
<organism evidence="1">
    <name type="scientific">Rhizophora mucronata</name>
    <name type="common">Asiatic mangrove</name>
    <dbReference type="NCBI Taxonomy" id="61149"/>
    <lineage>
        <taxon>Eukaryota</taxon>
        <taxon>Viridiplantae</taxon>
        <taxon>Streptophyta</taxon>
        <taxon>Embryophyta</taxon>
        <taxon>Tracheophyta</taxon>
        <taxon>Spermatophyta</taxon>
        <taxon>Magnoliopsida</taxon>
        <taxon>eudicotyledons</taxon>
        <taxon>Gunneridae</taxon>
        <taxon>Pentapetalae</taxon>
        <taxon>rosids</taxon>
        <taxon>fabids</taxon>
        <taxon>Malpighiales</taxon>
        <taxon>Rhizophoraceae</taxon>
        <taxon>Rhizophora</taxon>
    </lineage>
</organism>
<dbReference type="AlphaFoldDB" id="A0A2P2NA46"/>